<accession>A0AAD7FR68</accession>
<dbReference type="AlphaFoldDB" id="A0AAD7FR68"/>
<keyword evidence="3" id="KW-1185">Reference proteome</keyword>
<gene>
    <name evidence="2" type="ORF">FB45DRAFT_1003359</name>
</gene>
<proteinExistence type="predicted"/>
<protein>
    <submittedName>
        <fullName evidence="2">Uncharacterized protein</fullName>
    </submittedName>
</protein>
<evidence type="ECO:0000256" key="1">
    <source>
        <dbReference type="SAM" id="MobiDB-lite"/>
    </source>
</evidence>
<evidence type="ECO:0000313" key="2">
    <source>
        <dbReference type="EMBL" id="KAJ7633260.1"/>
    </source>
</evidence>
<reference evidence="2" key="1">
    <citation type="submission" date="2023-03" db="EMBL/GenBank/DDBJ databases">
        <title>Massive genome expansion in bonnet fungi (Mycena s.s.) driven by repeated elements and novel gene families across ecological guilds.</title>
        <authorList>
            <consortium name="Lawrence Berkeley National Laboratory"/>
            <person name="Harder C.B."/>
            <person name="Miyauchi S."/>
            <person name="Viragh M."/>
            <person name="Kuo A."/>
            <person name="Thoen E."/>
            <person name="Andreopoulos B."/>
            <person name="Lu D."/>
            <person name="Skrede I."/>
            <person name="Drula E."/>
            <person name="Henrissat B."/>
            <person name="Morin E."/>
            <person name="Kohler A."/>
            <person name="Barry K."/>
            <person name="LaButti K."/>
            <person name="Morin E."/>
            <person name="Salamov A."/>
            <person name="Lipzen A."/>
            <person name="Mereny Z."/>
            <person name="Hegedus B."/>
            <person name="Baldrian P."/>
            <person name="Stursova M."/>
            <person name="Weitz H."/>
            <person name="Taylor A."/>
            <person name="Grigoriev I.V."/>
            <person name="Nagy L.G."/>
            <person name="Martin F."/>
            <person name="Kauserud H."/>
        </authorList>
    </citation>
    <scope>NUCLEOTIDE SEQUENCE</scope>
    <source>
        <strain evidence="2">9284</strain>
    </source>
</reference>
<sequence length="298" mass="33367">MSQLASSLLFSAISLIPHHASRYILLGFSAVFVVASAAYYQHPSAQLQNLEELIQQTEDTLREAHNEFPLNFRISLAGQGIRLLKYETPWKPYYCPGETDGIYDTLPLAGDPSLDVHSQEILYHFWGYPSLLFETERQHYYTADINETETMLAGFQVGRTGDFFSALEAPSGLQIREDSRGTGTRGYLHRGFNLTPPKLPPYPLPTTTCRLMFSGAQSFVISGGTFNVTAPPPLRLAQEPAEIFHRLHNIESRVRQMEMSVHGGAPGHHHDRDAESPDAVLFPPSSNIQLGTPTRRWL</sequence>
<name>A0AAD7FR68_9AGAR</name>
<feature type="region of interest" description="Disordered" evidence="1">
    <location>
        <begin position="261"/>
        <end position="298"/>
    </location>
</feature>
<dbReference type="EMBL" id="JARKIF010000008">
    <property type="protein sequence ID" value="KAJ7633260.1"/>
    <property type="molecule type" value="Genomic_DNA"/>
</dbReference>
<evidence type="ECO:0000313" key="3">
    <source>
        <dbReference type="Proteomes" id="UP001221142"/>
    </source>
</evidence>
<dbReference type="Proteomes" id="UP001221142">
    <property type="component" value="Unassembled WGS sequence"/>
</dbReference>
<organism evidence="2 3">
    <name type="scientific">Roridomyces roridus</name>
    <dbReference type="NCBI Taxonomy" id="1738132"/>
    <lineage>
        <taxon>Eukaryota</taxon>
        <taxon>Fungi</taxon>
        <taxon>Dikarya</taxon>
        <taxon>Basidiomycota</taxon>
        <taxon>Agaricomycotina</taxon>
        <taxon>Agaricomycetes</taxon>
        <taxon>Agaricomycetidae</taxon>
        <taxon>Agaricales</taxon>
        <taxon>Marasmiineae</taxon>
        <taxon>Mycenaceae</taxon>
        <taxon>Roridomyces</taxon>
    </lineage>
</organism>
<comment type="caution">
    <text evidence="2">The sequence shown here is derived from an EMBL/GenBank/DDBJ whole genome shotgun (WGS) entry which is preliminary data.</text>
</comment>